<evidence type="ECO:0000313" key="1">
    <source>
        <dbReference type="EMBL" id="CUN83375.1"/>
    </source>
</evidence>
<dbReference type="Proteomes" id="UP000095544">
    <property type="component" value="Unassembled WGS sequence"/>
</dbReference>
<dbReference type="EMBL" id="CYZU01000004">
    <property type="protein sequence ID" value="CUN83375.1"/>
    <property type="molecule type" value="Genomic_DNA"/>
</dbReference>
<organism evidence="1 2">
    <name type="scientific">Faecalicatena contorta</name>
    <dbReference type="NCBI Taxonomy" id="39482"/>
    <lineage>
        <taxon>Bacteria</taxon>
        <taxon>Bacillati</taxon>
        <taxon>Bacillota</taxon>
        <taxon>Clostridia</taxon>
        <taxon>Lachnospirales</taxon>
        <taxon>Lachnospiraceae</taxon>
        <taxon>Faecalicatena</taxon>
    </lineage>
</organism>
<dbReference type="STRING" id="39482.ERS852491_00605"/>
<protein>
    <recommendedName>
        <fullName evidence="3">DUF4194 domain-containing protein</fullName>
    </recommendedName>
</protein>
<name>A0A174A7B5_9FIRM</name>
<dbReference type="RefSeq" id="WP_055150943.1">
    <property type="nucleotide sequence ID" value="NZ_CYZU01000004.1"/>
</dbReference>
<dbReference type="InterPro" id="IPR025449">
    <property type="entry name" value="JetB"/>
</dbReference>
<dbReference type="OrthoDB" id="2042225at2"/>
<accession>A0A174A7B5</accession>
<gene>
    <name evidence="1" type="ORF">ERS852491_00605</name>
</gene>
<dbReference type="AlphaFoldDB" id="A0A174A7B5"/>
<proteinExistence type="predicted"/>
<evidence type="ECO:0000313" key="2">
    <source>
        <dbReference type="Proteomes" id="UP000095544"/>
    </source>
</evidence>
<dbReference type="Pfam" id="PF13835">
    <property type="entry name" value="DUF4194"/>
    <property type="match status" value="1"/>
</dbReference>
<reference evidence="1 2" key="1">
    <citation type="submission" date="2015-09" db="EMBL/GenBank/DDBJ databases">
        <authorList>
            <consortium name="Pathogen Informatics"/>
        </authorList>
    </citation>
    <scope>NUCLEOTIDE SEQUENCE [LARGE SCALE GENOMIC DNA]</scope>
    <source>
        <strain evidence="1 2">2789STDY5834876</strain>
    </source>
</reference>
<sequence length="214" mass="24840">MIEYYEQLMQEEQEALTDVIQLLYRQTFLLERKYDRRAGRLAYVKEYRTCSKHLEFLRAYFQVAGITLQENAHMGLIYIQGEALWGEKMPRLATIYLLVLKLLYDEQMAEVSSSSHIVTTMGALNGKAGDFRVLKGIPSPTEMRRTISLLKKYQIIEPLDMLEELNEHTRLIIYPCINAVLMGEDIRELLKTFHEEDNSGDETAIQGTIKDLPE</sequence>
<evidence type="ECO:0008006" key="3">
    <source>
        <dbReference type="Google" id="ProtNLM"/>
    </source>
</evidence>